<reference evidence="1 2" key="1">
    <citation type="submission" date="2019-03" db="EMBL/GenBank/DDBJ databases">
        <title>Genomic Encyclopedia of Type Strains, Phase IV (KMG-IV): sequencing the most valuable type-strain genomes for metagenomic binning, comparative biology and taxonomic classification.</title>
        <authorList>
            <person name="Goeker M."/>
        </authorList>
    </citation>
    <scope>NUCLEOTIDE SEQUENCE [LARGE SCALE GENOMIC DNA]</scope>
    <source>
        <strain evidence="1 2">DSM 18555</strain>
    </source>
</reference>
<organism evidence="1 2">
    <name type="scientific">Herminiimonas fonticola</name>
    <dbReference type="NCBI Taxonomy" id="303380"/>
    <lineage>
        <taxon>Bacteria</taxon>
        <taxon>Pseudomonadati</taxon>
        <taxon>Pseudomonadota</taxon>
        <taxon>Betaproteobacteria</taxon>
        <taxon>Burkholderiales</taxon>
        <taxon>Oxalobacteraceae</taxon>
        <taxon>Herminiimonas</taxon>
    </lineage>
</organism>
<dbReference type="EMBL" id="SNWF01000004">
    <property type="protein sequence ID" value="TDN94270.1"/>
    <property type="molecule type" value="Genomic_DNA"/>
</dbReference>
<evidence type="ECO:0000313" key="2">
    <source>
        <dbReference type="Proteomes" id="UP000294737"/>
    </source>
</evidence>
<gene>
    <name evidence="1" type="ORF">EV677_0813</name>
</gene>
<comment type="caution">
    <text evidence="1">The sequence shown here is derived from an EMBL/GenBank/DDBJ whole genome shotgun (WGS) entry which is preliminary data.</text>
</comment>
<dbReference type="InterPro" id="IPR049708">
    <property type="entry name" value="PP0621-like"/>
</dbReference>
<dbReference type="NCBIfam" id="NF041023">
    <property type="entry name" value="PP0621_fam"/>
    <property type="match status" value="1"/>
</dbReference>
<dbReference type="AlphaFoldDB" id="A0A4R6GIN4"/>
<accession>A0A4R6GIN4</accession>
<evidence type="ECO:0000313" key="1">
    <source>
        <dbReference type="EMBL" id="TDN94270.1"/>
    </source>
</evidence>
<name>A0A4R6GIN4_9BURK</name>
<dbReference type="Proteomes" id="UP000294737">
    <property type="component" value="Unassembled WGS sequence"/>
</dbReference>
<dbReference type="OrthoDB" id="9814432at2"/>
<proteinExistence type="predicted"/>
<keyword evidence="2" id="KW-1185">Reference proteome</keyword>
<dbReference type="RefSeq" id="WP_112990901.1">
    <property type="nucleotide sequence ID" value="NZ_PTLZ01000001.1"/>
</dbReference>
<protein>
    <submittedName>
        <fullName evidence="1">Uncharacterized protein</fullName>
    </submittedName>
</protein>
<sequence>MKLLLWAGIIFAVIWILRSKKSSTKVDSPKTPQAPLESAEAMLSCAHCKTYFPASEAVYDSSNTAFCSIEHRAQHVVR</sequence>